<evidence type="ECO:0000313" key="6">
    <source>
        <dbReference type="Proteomes" id="UP000623129"/>
    </source>
</evidence>
<comment type="similarity">
    <text evidence="2 4">Belongs to the glycosyltransferase 8 family.</text>
</comment>
<dbReference type="Gene3D" id="3.90.550.10">
    <property type="entry name" value="Spore Coat Polysaccharide Biosynthesis Protein SpsA, Chain A"/>
    <property type="match status" value="1"/>
</dbReference>
<keyword evidence="6" id="KW-1185">Reference proteome</keyword>
<organism evidence="5 6">
    <name type="scientific">Carex littledalei</name>
    <dbReference type="NCBI Taxonomy" id="544730"/>
    <lineage>
        <taxon>Eukaryota</taxon>
        <taxon>Viridiplantae</taxon>
        <taxon>Streptophyta</taxon>
        <taxon>Embryophyta</taxon>
        <taxon>Tracheophyta</taxon>
        <taxon>Spermatophyta</taxon>
        <taxon>Magnoliopsida</taxon>
        <taxon>Liliopsida</taxon>
        <taxon>Poales</taxon>
        <taxon>Cyperaceae</taxon>
        <taxon>Cyperoideae</taxon>
        <taxon>Cariceae</taxon>
        <taxon>Carex</taxon>
        <taxon>Carex subgen. Euthyceras</taxon>
    </lineage>
</organism>
<dbReference type="UniPathway" id="UPA00845"/>
<dbReference type="GO" id="GO:0000139">
    <property type="term" value="C:Golgi membrane"/>
    <property type="evidence" value="ECO:0007669"/>
    <property type="project" value="UniProtKB-SubCell"/>
</dbReference>
<dbReference type="EMBL" id="SWLB01000006">
    <property type="protein sequence ID" value="KAF3338154.1"/>
    <property type="molecule type" value="Genomic_DNA"/>
</dbReference>
<dbReference type="PANTHER" id="PTHR32116:SF0">
    <property type="entry name" value="GALACTURONOSYLTRANSFERASE 6-RELATED"/>
    <property type="match status" value="1"/>
</dbReference>
<dbReference type="GO" id="GO:0045489">
    <property type="term" value="P:pectin biosynthetic process"/>
    <property type="evidence" value="ECO:0007669"/>
    <property type="project" value="UniProtKB-UniPathway"/>
</dbReference>
<evidence type="ECO:0000256" key="3">
    <source>
        <dbReference type="ARBA" id="ARBA00022676"/>
    </source>
</evidence>
<dbReference type="GO" id="GO:0047262">
    <property type="term" value="F:polygalacturonate 4-alpha-galacturonosyltransferase activity"/>
    <property type="evidence" value="ECO:0007669"/>
    <property type="project" value="InterPro"/>
</dbReference>
<keyword evidence="4" id="KW-0961">Cell wall biogenesis/degradation</keyword>
<evidence type="ECO:0000256" key="4">
    <source>
        <dbReference type="RuleBase" id="RU362027"/>
    </source>
</evidence>
<keyword evidence="4" id="KW-0472">Membrane</keyword>
<dbReference type="SUPFAM" id="SSF53448">
    <property type="entry name" value="Nucleotide-diphospho-sugar transferases"/>
    <property type="match status" value="1"/>
</dbReference>
<proteinExistence type="inferred from homology"/>
<dbReference type="Proteomes" id="UP000623129">
    <property type="component" value="Unassembled WGS sequence"/>
</dbReference>
<comment type="subcellular location">
    <subcellularLocation>
        <location evidence="4">Golgi apparatus membrane</location>
        <topology evidence="4">Single-pass type II membrane protein</topology>
    </subcellularLocation>
</comment>
<dbReference type="InterPro" id="IPR029993">
    <property type="entry name" value="GAUT"/>
</dbReference>
<dbReference type="GO" id="GO:0071555">
    <property type="term" value="P:cell wall organization"/>
    <property type="evidence" value="ECO:0007669"/>
    <property type="project" value="UniProtKB-KW"/>
</dbReference>
<dbReference type="EC" id="2.4.1.-" evidence="4"/>
<keyword evidence="4" id="KW-0812">Transmembrane</keyword>
<comment type="pathway">
    <text evidence="1 4">Glycan metabolism; pectin biosynthesis.</text>
</comment>
<protein>
    <recommendedName>
        <fullName evidence="4">Hexosyltransferase</fullName>
        <ecNumber evidence="4">2.4.1.-</ecNumber>
    </recommendedName>
</protein>
<keyword evidence="4" id="KW-1133">Transmembrane helix</keyword>
<keyword evidence="4" id="KW-0333">Golgi apparatus</keyword>
<accession>A0A833RAZ7</accession>
<dbReference type="InterPro" id="IPR002495">
    <property type="entry name" value="Glyco_trans_8"/>
</dbReference>
<dbReference type="OrthoDB" id="411524at2759"/>
<dbReference type="InterPro" id="IPR029044">
    <property type="entry name" value="Nucleotide-diphossugar_trans"/>
</dbReference>
<gene>
    <name evidence="5" type="ORF">FCM35_KLT18741</name>
</gene>
<feature type="transmembrane region" description="Helical" evidence="4">
    <location>
        <begin position="12"/>
        <end position="30"/>
    </location>
</feature>
<evidence type="ECO:0000313" key="5">
    <source>
        <dbReference type="EMBL" id="KAF3338154.1"/>
    </source>
</evidence>
<name>A0A833RAZ7_9POAL</name>
<dbReference type="PANTHER" id="PTHR32116">
    <property type="entry name" value="GALACTURONOSYLTRANSFERASE 4-RELATED"/>
    <property type="match status" value="1"/>
</dbReference>
<dbReference type="Pfam" id="PF01501">
    <property type="entry name" value="Glyco_transf_8"/>
    <property type="match status" value="1"/>
</dbReference>
<evidence type="ECO:0000256" key="1">
    <source>
        <dbReference type="ARBA" id="ARBA00004877"/>
    </source>
</evidence>
<dbReference type="Pfam" id="PF25557">
    <property type="entry name" value="GAUT_1"/>
    <property type="match status" value="1"/>
</dbReference>
<keyword evidence="5" id="KW-0808">Transferase</keyword>
<evidence type="ECO:0000256" key="2">
    <source>
        <dbReference type="ARBA" id="ARBA00006351"/>
    </source>
</evidence>
<keyword evidence="3 4" id="KW-0328">Glycosyltransferase</keyword>
<reference evidence="5" key="1">
    <citation type="submission" date="2020-01" db="EMBL/GenBank/DDBJ databases">
        <title>Genome sequence of Kobresia littledalei, the first chromosome-level genome in the family Cyperaceae.</title>
        <authorList>
            <person name="Qu G."/>
        </authorList>
    </citation>
    <scope>NUCLEOTIDE SEQUENCE</scope>
    <source>
        <strain evidence="5">C.B.Clarke</strain>
        <tissue evidence="5">Leaf</tissue>
    </source>
</reference>
<sequence length="549" mass="63649">MRQSVLLRRVLLLGLFFVVLPFFLIMMLNLPSTNSKSEWDEFGRESSGLVKNGHTGDSHKLNVIEEDTEGIVYKEETLRTPDWYLTVEHTEKFGINKVSVEVYKGIREKIWEMEDQLIMARAYLQFAPPNSSNSHLVKELKLRIKEIQRLLAHTTANYHLSRSALQKIRQMEATLFRAQAAYPDCSAMASKLRAMTSNTEEQLRAQQKQASYLTQVVARTMPKGLHCFSLSLISEYFRMDAEKRVLPRGHLVEDPDLYHYAVFSDNVLACSVVVNSTICNSKEPDKIVFHIITDSQNFPTMSAWFLLNPPTPATIQIEAIENLKNLPSNFSSSFKFHGIQDLRFTSPLNYLRFYLPQIFPFLSKVLLLDHDVVVRKDLGELWQVDMEGNVNLAVEACDNTGYSFNRIKTILNFSEPVMASNFDGDTCIWAFGMNLFNLDEWRRHDLTDSFHKWLQLGKERQLWSGGTLPIGQMVFYNHTIALDRSWHLFGLGQPNFRLVSEHELEKAAVLHYNGNRKPWLEISIPRYKVYWKKYLNYNNSFLLRCNIHE</sequence>
<comment type="caution">
    <text evidence="5">The sequence shown here is derived from an EMBL/GenBank/DDBJ whole genome shotgun (WGS) entry which is preliminary data.</text>
</comment>
<dbReference type="AlphaFoldDB" id="A0A833RAZ7"/>